<evidence type="ECO:0000256" key="15">
    <source>
        <dbReference type="SAM" id="Phobius"/>
    </source>
</evidence>
<evidence type="ECO:0000256" key="5">
    <source>
        <dbReference type="ARBA" id="ARBA00022676"/>
    </source>
</evidence>
<dbReference type="InterPro" id="IPR050396">
    <property type="entry name" value="Glycosyltr_51/Transpeptidase"/>
</dbReference>
<gene>
    <name evidence="16" type="ORF">BW732_09620</name>
</gene>
<comment type="catalytic activity">
    <reaction evidence="12">
        <text>Preferential cleavage: (Ac)2-L-Lys-D-Ala-|-D-Ala. Also transpeptidation of peptidyl-alanyl moieties that are N-acyl substituents of D-alanine.</text>
        <dbReference type="EC" id="3.4.16.4"/>
    </reaction>
</comment>
<dbReference type="Proteomes" id="UP000188246">
    <property type="component" value="Chromosome"/>
</dbReference>
<evidence type="ECO:0000256" key="14">
    <source>
        <dbReference type="SAM" id="MobiDB-lite"/>
    </source>
</evidence>
<dbReference type="InterPro" id="IPR012338">
    <property type="entry name" value="Beta-lactam/transpept-like"/>
</dbReference>
<dbReference type="AlphaFoldDB" id="A0A1Q2D819"/>
<keyword evidence="15" id="KW-0472">Membrane</keyword>
<keyword evidence="6" id="KW-0808">Transferase</keyword>
<reference evidence="16 17" key="1">
    <citation type="journal article" date="2010" name="Int. J. Syst. Evol. Microbiol.">
        <title>Vagococcus penaei sp. nov., isolated from spoilage microbiota of cooked shrimp (Penaeus vannamei).</title>
        <authorList>
            <person name="Jaffres E."/>
            <person name="Prevost H."/>
            <person name="Rossero A."/>
            <person name="Joffraud J.J."/>
            <person name="Dousset X."/>
        </authorList>
    </citation>
    <scope>NUCLEOTIDE SEQUENCE [LARGE SCALE GENOMIC DNA]</scope>
    <source>
        <strain evidence="16 17">CD276</strain>
    </source>
</reference>
<dbReference type="OrthoDB" id="9766909at2"/>
<dbReference type="STRING" id="633807.BW732_09620"/>
<accession>A0A1Q2D819</accession>
<dbReference type="FunFam" id="1.10.3810.10:FF:000001">
    <property type="entry name" value="Penicillin-binding protein 1A"/>
    <property type="match status" value="1"/>
</dbReference>
<dbReference type="InterPro" id="IPR036950">
    <property type="entry name" value="PBP_transglycosylase"/>
</dbReference>
<evidence type="ECO:0000256" key="7">
    <source>
        <dbReference type="ARBA" id="ARBA00022801"/>
    </source>
</evidence>
<sequence>MANNPTRKKKSKGTVLTAILTVILLFILIPTVIGVGVFGYYIKDTPKLDYKKLEDTVSSKFYDMNGKFFMELGEKKRETINPSEIPPQLKDAVLSVEDRRFEKHIGIDPVRILGAAVSNLKGNHTQGGSTLTQQLIKLSYFSTKKEDQTYKRKAQEAWLALKLEKTKSKDEILTYYINRVYMANGLYGMKTAADVYYNKPFNELTLPEYALLAGLPQAPNNYDPYVHKEAAKERRDLVLKQMLDNKKINDKQYQEAIAVPIDQGLQPLKNDESNLMMTENYIQEVIKDVEKKTKKNVYTDGLDIYTNIDMNAQSYLYNLVNNDESSINFPDEQFQTSATLIDAKNGFVRAEIGGRKIKERGGWNRATKTKRDIGSTAKPIVAYGPLIENESRGSGTVFVDEPYYYKGTNTPVYNYDKSYRGALTMRESLVDSRNIPALKALDEVGIDKASDFIKKAGLTNELHQSSAISLQASSEELAAAYVPFANGGVYYEPSYINKIVYQDGTEETFDPQGERAMKESTAFIVTDILKDVINRGTGTNAAIDGIIQAGKTGTSNYADKDLDKVNGTGSPDITFVGYTPKYSFAVWTGYDDYLNPIPIQDQQLATDIYRNFMTYLYQNITPTDWKQPDDIVRIGNEVYIKGHLNNAPAQSSYTYYTYEEKTVENLPEISKPSHNSQNSEPTKTSEVPDKPDEEVTESQPATEKPAESTPSEPEKPEKPDKNDEK</sequence>
<dbReference type="GO" id="GO:0030288">
    <property type="term" value="C:outer membrane-bounded periplasmic space"/>
    <property type="evidence" value="ECO:0007669"/>
    <property type="project" value="TreeGrafter"/>
</dbReference>
<keyword evidence="11" id="KW-0961">Cell wall biogenesis/degradation</keyword>
<protein>
    <submittedName>
        <fullName evidence="16">Uncharacterized protein</fullName>
    </submittedName>
</protein>
<dbReference type="InterPro" id="IPR001460">
    <property type="entry name" value="PCN-bd_Tpept"/>
</dbReference>
<feature type="compositionally biased region" description="Basic and acidic residues" evidence="14">
    <location>
        <begin position="712"/>
        <end position="725"/>
    </location>
</feature>
<feature type="transmembrane region" description="Helical" evidence="15">
    <location>
        <begin position="15"/>
        <end position="42"/>
    </location>
</feature>
<proteinExistence type="inferred from homology"/>
<dbReference type="GO" id="GO:0008955">
    <property type="term" value="F:peptidoglycan glycosyltransferase activity"/>
    <property type="evidence" value="ECO:0007669"/>
    <property type="project" value="UniProtKB-EC"/>
</dbReference>
<dbReference type="InterPro" id="IPR001264">
    <property type="entry name" value="Glyco_trans_51"/>
</dbReference>
<dbReference type="InterPro" id="IPR023346">
    <property type="entry name" value="Lysozyme-like_dom_sf"/>
</dbReference>
<evidence type="ECO:0000256" key="1">
    <source>
        <dbReference type="ARBA" id="ARBA00007090"/>
    </source>
</evidence>
<evidence type="ECO:0000256" key="11">
    <source>
        <dbReference type="ARBA" id="ARBA00023316"/>
    </source>
</evidence>
<dbReference type="PANTHER" id="PTHR32282:SF29">
    <property type="entry name" value="PENICILLIN-BINDING PROTEIN 1A"/>
    <property type="match status" value="1"/>
</dbReference>
<keyword evidence="17" id="KW-1185">Reference proteome</keyword>
<evidence type="ECO:0000256" key="10">
    <source>
        <dbReference type="ARBA" id="ARBA00023268"/>
    </source>
</evidence>
<dbReference type="Gene3D" id="3.40.710.10">
    <property type="entry name" value="DD-peptidase/beta-lactamase superfamily"/>
    <property type="match status" value="1"/>
</dbReference>
<dbReference type="Gene3D" id="1.10.3810.10">
    <property type="entry name" value="Biosynthetic peptidoglycan transglycosylase-like"/>
    <property type="match status" value="1"/>
</dbReference>
<keyword evidence="9" id="KW-0573">Peptidoglycan synthesis</keyword>
<evidence type="ECO:0000256" key="2">
    <source>
        <dbReference type="ARBA" id="ARBA00007739"/>
    </source>
</evidence>
<dbReference type="PANTHER" id="PTHR32282">
    <property type="entry name" value="BINDING PROTEIN TRANSPEPTIDASE, PUTATIVE-RELATED"/>
    <property type="match status" value="1"/>
</dbReference>
<dbReference type="GO" id="GO:0009252">
    <property type="term" value="P:peptidoglycan biosynthetic process"/>
    <property type="evidence" value="ECO:0007669"/>
    <property type="project" value="UniProtKB-KW"/>
</dbReference>
<evidence type="ECO:0000256" key="9">
    <source>
        <dbReference type="ARBA" id="ARBA00022984"/>
    </source>
</evidence>
<dbReference type="GO" id="GO:0009002">
    <property type="term" value="F:serine-type D-Ala-D-Ala carboxypeptidase activity"/>
    <property type="evidence" value="ECO:0007669"/>
    <property type="project" value="UniProtKB-EC"/>
</dbReference>
<evidence type="ECO:0000256" key="3">
    <source>
        <dbReference type="ARBA" id="ARBA00022645"/>
    </source>
</evidence>
<keyword evidence="5" id="KW-0328">Glycosyltransferase</keyword>
<name>A0A1Q2D819_9ENTE</name>
<keyword evidence="15" id="KW-1133">Transmembrane helix</keyword>
<evidence type="ECO:0000313" key="16">
    <source>
        <dbReference type="EMBL" id="AQP54460.1"/>
    </source>
</evidence>
<dbReference type="NCBIfam" id="TIGR02074">
    <property type="entry name" value="PBP_1a_fam"/>
    <property type="match status" value="1"/>
</dbReference>
<evidence type="ECO:0000256" key="4">
    <source>
        <dbReference type="ARBA" id="ARBA00022670"/>
    </source>
</evidence>
<evidence type="ECO:0000256" key="6">
    <source>
        <dbReference type="ARBA" id="ARBA00022679"/>
    </source>
</evidence>
<evidence type="ECO:0000313" key="17">
    <source>
        <dbReference type="Proteomes" id="UP000188246"/>
    </source>
</evidence>
<dbReference type="Pfam" id="PF00912">
    <property type="entry name" value="Transgly"/>
    <property type="match status" value="1"/>
</dbReference>
<dbReference type="GO" id="GO:0008360">
    <property type="term" value="P:regulation of cell shape"/>
    <property type="evidence" value="ECO:0007669"/>
    <property type="project" value="UniProtKB-KW"/>
</dbReference>
<feature type="compositionally biased region" description="Polar residues" evidence="14">
    <location>
        <begin position="672"/>
        <end position="685"/>
    </location>
</feature>
<dbReference type="KEGG" id="vpi:BW732_09620"/>
<dbReference type="SUPFAM" id="SSF53955">
    <property type="entry name" value="Lysozyme-like"/>
    <property type="match status" value="1"/>
</dbReference>
<keyword evidence="7" id="KW-0378">Hydrolase</keyword>
<dbReference type="GO" id="GO:0008658">
    <property type="term" value="F:penicillin binding"/>
    <property type="evidence" value="ECO:0007669"/>
    <property type="project" value="InterPro"/>
</dbReference>
<keyword evidence="8" id="KW-0133">Cell shape</keyword>
<organism evidence="16 17">
    <name type="scientific">Vagococcus penaei</name>
    <dbReference type="NCBI Taxonomy" id="633807"/>
    <lineage>
        <taxon>Bacteria</taxon>
        <taxon>Bacillati</taxon>
        <taxon>Bacillota</taxon>
        <taxon>Bacilli</taxon>
        <taxon>Lactobacillales</taxon>
        <taxon>Enterococcaceae</taxon>
        <taxon>Vagococcus</taxon>
    </lineage>
</organism>
<dbReference type="GO" id="GO:0071555">
    <property type="term" value="P:cell wall organization"/>
    <property type="evidence" value="ECO:0007669"/>
    <property type="project" value="UniProtKB-KW"/>
</dbReference>
<evidence type="ECO:0000256" key="13">
    <source>
        <dbReference type="ARBA" id="ARBA00049902"/>
    </source>
</evidence>
<dbReference type="Pfam" id="PF00905">
    <property type="entry name" value="Transpeptidase"/>
    <property type="match status" value="1"/>
</dbReference>
<evidence type="ECO:0000256" key="12">
    <source>
        <dbReference type="ARBA" id="ARBA00034000"/>
    </source>
</evidence>
<dbReference type="EMBL" id="CP019609">
    <property type="protein sequence ID" value="AQP54460.1"/>
    <property type="molecule type" value="Genomic_DNA"/>
</dbReference>
<keyword evidence="4" id="KW-0645">Protease</keyword>
<keyword evidence="10" id="KW-0511">Multifunctional enzyme</keyword>
<keyword evidence="3" id="KW-0121">Carboxypeptidase</keyword>
<dbReference type="GO" id="GO:0006508">
    <property type="term" value="P:proteolysis"/>
    <property type="evidence" value="ECO:0007669"/>
    <property type="project" value="UniProtKB-KW"/>
</dbReference>
<dbReference type="SUPFAM" id="SSF56601">
    <property type="entry name" value="beta-lactamase/transpeptidase-like"/>
    <property type="match status" value="1"/>
</dbReference>
<comment type="similarity">
    <text evidence="2">In the N-terminal section; belongs to the glycosyltransferase 51 family.</text>
</comment>
<evidence type="ECO:0000256" key="8">
    <source>
        <dbReference type="ARBA" id="ARBA00022960"/>
    </source>
</evidence>
<comment type="catalytic activity">
    <reaction evidence="13">
        <text>[GlcNAc-(1-&gt;4)-Mur2Ac(oyl-L-Ala-gamma-D-Glu-L-Lys-D-Ala-D-Ala)](n)-di-trans,octa-cis-undecaprenyl diphosphate + beta-D-GlcNAc-(1-&gt;4)-Mur2Ac(oyl-L-Ala-gamma-D-Glu-L-Lys-D-Ala-D-Ala)-di-trans,octa-cis-undecaprenyl diphosphate = [GlcNAc-(1-&gt;4)-Mur2Ac(oyl-L-Ala-gamma-D-Glu-L-Lys-D-Ala-D-Ala)](n+1)-di-trans,octa-cis-undecaprenyl diphosphate + di-trans,octa-cis-undecaprenyl diphosphate + H(+)</text>
        <dbReference type="Rhea" id="RHEA:23708"/>
        <dbReference type="Rhea" id="RHEA-COMP:9602"/>
        <dbReference type="Rhea" id="RHEA-COMP:9603"/>
        <dbReference type="ChEBI" id="CHEBI:15378"/>
        <dbReference type="ChEBI" id="CHEBI:58405"/>
        <dbReference type="ChEBI" id="CHEBI:60033"/>
        <dbReference type="ChEBI" id="CHEBI:78435"/>
        <dbReference type="EC" id="2.4.99.28"/>
    </reaction>
</comment>
<feature type="region of interest" description="Disordered" evidence="14">
    <location>
        <begin position="667"/>
        <end position="725"/>
    </location>
</feature>
<keyword evidence="15" id="KW-0812">Transmembrane</keyword>
<dbReference type="RefSeq" id="WP_077276542.1">
    <property type="nucleotide sequence ID" value="NZ_CP019609.1"/>
</dbReference>
<comment type="similarity">
    <text evidence="1">In the C-terminal section; belongs to the transpeptidase family.</text>
</comment>